<dbReference type="InterPro" id="IPR027303">
    <property type="entry name" value="Gln_synth_gly_rich_site"/>
</dbReference>
<evidence type="ECO:0000256" key="4">
    <source>
        <dbReference type="ARBA" id="ARBA00021364"/>
    </source>
</evidence>
<dbReference type="InterPro" id="IPR008146">
    <property type="entry name" value="Gln_synth_cat_dom"/>
</dbReference>
<evidence type="ECO:0000256" key="12">
    <source>
        <dbReference type="RuleBase" id="RU000384"/>
    </source>
</evidence>
<protein>
    <recommendedName>
        <fullName evidence="4 13">Glutamine synthetase</fullName>
        <ecNumber evidence="3 13">6.3.1.2</ecNumber>
    </recommendedName>
</protein>
<feature type="domain" description="GS beta-grasp" evidence="14">
    <location>
        <begin position="14"/>
        <end position="99"/>
    </location>
</feature>
<keyword evidence="6 13" id="KW-0436">Ligase</keyword>
<dbReference type="Gene3D" id="3.10.20.70">
    <property type="entry name" value="Glutamine synthetase, N-terminal domain"/>
    <property type="match status" value="1"/>
</dbReference>
<comment type="catalytic activity">
    <reaction evidence="10 13">
        <text>L-glutamate + NH4(+) + ATP = L-glutamine + ADP + phosphate + H(+)</text>
        <dbReference type="Rhea" id="RHEA:16169"/>
        <dbReference type="ChEBI" id="CHEBI:15378"/>
        <dbReference type="ChEBI" id="CHEBI:28938"/>
        <dbReference type="ChEBI" id="CHEBI:29985"/>
        <dbReference type="ChEBI" id="CHEBI:30616"/>
        <dbReference type="ChEBI" id="CHEBI:43474"/>
        <dbReference type="ChEBI" id="CHEBI:58359"/>
        <dbReference type="ChEBI" id="CHEBI:456216"/>
        <dbReference type="EC" id="6.3.1.2"/>
    </reaction>
</comment>
<evidence type="ECO:0000256" key="2">
    <source>
        <dbReference type="ARBA" id="ARBA00009897"/>
    </source>
</evidence>
<evidence type="ECO:0000256" key="9">
    <source>
        <dbReference type="ARBA" id="ARBA00045640"/>
    </source>
</evidence>
<dbReference type="EMBL" id="JAMPLM010000006">
    <property type="protein sequence ID" value="MEP1058700.1"/>
    <property type="molecule type" value="Genomic_DNA"/>
</dbReference>
<evidence type="ECO:0000256" key="1">
    <source>
        <dbReference type="ARBA" id="ARBA00004496"/>
    </source>
</evidence>
<dbReference type="PROSITE" id="PS00181">
    <property type="entry name" value="GLNA_ATP"/>
    <property type="match status" value="1"/>
</dbReference>
<evidence type="ECO:0000256" key="5">
    <source>
        <dbReference type="ARBA" id="ARBA00022490"/>
    </source>
</evidence>
<comment type="subcellular location">
    <subcellularLocation>
        <location evidence="1">Cytoplasm</location>
    </subcellularLocation>
</comment>
<accession>A0ABV0KHP8</accession>
<evidence type="ECO:0000313" key="16">
    <source>
        <dbReference type="EMBL" id="MEP1058700.1"/>
    </source>
</evidence>
<organism evidence="16 17">
    <name type="scientific">Stenomitos frigidus AS-A4</name>
    <dbReference type="NCBI Taxonomy" id="2933935"/>
    <lineage>
        <taxon>Bacteria</taxon>
        <taxon>Bacillati</taxon>
        <taxon>Cyanobacteriota</taxon>
        <taxon>Cyanophyceae</taxon>
        <taxon>Leptolyngbyales</taxon>
        <taxon>Leptolyngbyaceae</taxon>
        <taxon>Stenomitos</taxon>
    </lineage>
</organism>
<dbReference type="PANTHER" id="PTHR43407:SF1">
    <property type="entry name" value="LENGSIN"/>
    <property type="match status" value="1"/>
</dbReference>
<dbReference type="PROSITE" id="PS51987">
    <property type="entry name" value="GS_CATALYTIC"/>
    <property type="match status" value="1"/>
</dbReference>
<sequence>MASPQEILEWIKRDNIQMIDLKFIDTPGTWQHLTLFHDMIDESSFSEGVAFDGSSIRGWKAINDSDMAMVPDPDTAWIDPFMAEPTLSMICSIIEPRTGQPYSRDPRSIAQKAIDYLQASGIGDTAFFGPEAEFFLFDDVRYDQTQNAGYYYVDSDEGVWNSGREEYNPTTGKGGNLGYKPRNKEGYFPVAPTDTLQDIRTEMLLAMKHCGVPIEKHHHEVATGGQCELGFRFASLVKAADYLLTYKYCIKNVAKKHGKTATFMPKPIFGDNGTGMHCHQSIWKDGQPTFFGNEYAQLSKTAMHYIGGLLKHAPSLLAFTNPTTNSYKRLVPGFEAPVNLAYSQGNRSASIRIPLSGDSPKAKRLEFRCPDASCNPYLAFAAMLCAGIDGIKNEIDPGDSLDVDIYELTPEELAKVPSTPGSLMDALKNLETDHDFLTAGGVFTEDFIENWISYKLDREVIPVSIRPHPYEFALYYDC</sequence>
<keyword evidence="5" id="KW-0963">Cytoplasm</keyword>
<proteinExistence type="inferred from homology"/>
<evidence type="ECO:0000256" key="7">
    <source>
        <dbReference type="ARBA" id="ARBA00022741"/>
    </source>
</evidence>
<dbReference type="SUPFAM" id="SSF55931">
    <property type="entry name" value="Glutamine synthetase/guanido kinase"/>
    <property type="match status" value="1"/>
</dbReference>
<keyword evidence="7 13" id="KW-0547">Nucleotide-binding</keyword>
<dbReference type="Gene3D" id="3.30.590.10">
    <property type="entry name" value="Glutamine synthetase/guanido kinase, catalytic domain"/>
    <property type="match status" value="1"/>
</dbReference>
<dbReference type="InterPro" id="IPR008147">
    <property type="entry name" value="Gln_synt_N"/>
</dbReference>
<keyword evidence="17" id="KW-1185">Reference proteome</keyword>
<dbReference type="InterPro" id="IPR036651">
    <property type="entry name" value="Gln_synt_N_sf"/>
</dbReference>
<dbReference type="SUPFAM" id="SSF54368">
    <property type="entry name" value="Glutamine synthetase, N-terminal domain"/>
    <property type="match status" value="1"/>
</dbReference>
<dbReference type="EC" id="6.3.1.2" evidence="3 13"/>
<gene>
    <name evidence="16" type="primary">glnA</name>
    <name evidence="16" type="ORF">NDI38_09640</name>
</gene>
<dbReference type="PANTHER" id="PTHR43407">
    <property type="entry name" value="GLUTAMINE SYNTHETASE"/>
    <property type="match status" value="1"/>
</dbReference>
<evidence type="ECO:0000259" key="15">
    <source>
        <dbReference type="PROSITE" id="PS51987"/>
    </source>
</evidence>
<dbReference type="InterPro" id="IPR027302">
    <property type="entry name" value="Gln_synth_N_conserv_site"/>
</dbReference>
<evidence type="ECO:0000256" key="8">
    <source>
        <dbReference type="ARBA" id="ARBA00022840"/>
    </source>
</evidence>
<dbReference type="SMART" id="SM01230">
    <property type="entry name" value="Gln-synt_C"/>
    <property type="match status" value="1"/>
</dbReference>
<comment type="similarity">
    <text evidence="2 11 12">Belongs to the glutamine synthetase family.</text>
</comment>
<name>A0ABV0KHP8_9CYAN</name>
<dbReference type="Proteomes" id="UP001476950">
    <property type="component" value="Unassembled WGS sequence"/>
</dbReference>
<evidence type="ECO:0000256" key="3">
    <source>
        <dbReference type="ARBA" id="ARBA00012937"/>
    </source>
</evidence>
<evidence type="ECO:0000259" key="14">
    <source>
        <dbReference type="PROSITE" id="PS51986"/>
    </source>
</evidence>
<dbReference type="PROSITE" id="PS51986">
    <property type="entry name" value="GS_BETA_GRASP"/>
    <property type="match status" value="1"/>
</dbReference>
<keyword evidence="8 13" id="KW-0067">ATP-binding</keyword>
<evidence type="ECO:0000256" key="6">
    <source>
        <dbReference type="ARBA" id="ARBA00022598"/>
    </source>
</evidence>
<dbReference type="InterPro" id="IPR014746">
    <property type="entry name" value="Gln_synth/guanido_kin_cat_dom"/>
</dbReference>
<dbReference type="InterPro" id="IPR004809">
    <property type="entry name" value="Gln_synth_I"/>
</dbReference>
<dbReference type="NCBIfam" id="TIGR00653">
    <property type="entry name" value="GlnA"/>
    <property type="match status" value="1"/>
</dbReference>
<evidence type="ECO:0000256" key="11">
    <source>
        <dbReference type="PROSITE-ProRule" id="PRU01330"/>
    </source>
</evidence>
<reference evidence="16 17" key="1">
    <citation type="submission" date="2022-04" db="EMBL/GenBank/DDBJ databases">
        <title>Positive selection, recombination, and allopatry shape intraspecific diversity of widespread and dominant cyanobacteria.</title>
        <authorList>
            <person name="Wei J."/>
            <person name="Shu W."/>
            <person name="Hu C."/>
        </authorList>
    </citation>
    <scope>NUCLEOTIDE SEQUENCE [LARGE SCALE GENOMIC DNA]</scope>
    <source>
        <strain evidence="16 17">AS-A4</strain>
    </source>
</reference>
<dbReference type="PROSITE" id="PS00180">
    <property type="entry name" value="GLNA_1"/>
    <property type="match status" value="1"/>
</dbReference>
<dbReference type="GO" id="GO:0004356">
    <property type="term" value="F:glutamine synthetase activity"/>
    <property type="evidence" value="ECO:0007669"/>
    <property type="project" value="UniProtKB-EC"/>
</dbReference>
<dbReference type="Pfam" id="PF00120">
    <property type="entry name" value="Gln-synt_C"/>
    <property type="match status" value="1"/>
</dbReference>
<evidence type="ECO:0000313" key="17">
    <source>
        <dbReference type="Proteomes" id="UP001476950"/>
    </source>
</evidence>
<dbReference type="Pfam" id="PF03951">
    <property type="entry name" value="Gln-synt_N"/>
    <property type="match status" value="1"/>
</dbReference>
<comment type="function">
    <text evidence="9">Involved in nitrogen metabolism via ammonium assimilation. Catalyzes the ATP-dependent biosynthesis of glutamine from glutamate and ammonia.</text>
</comment>
<feature type="domain" description="GS catalytic" evidence="15">
    <location>
        <begin position="106"/>
        <end position="478"/>
    </location>
</feature>
<comment type="caution">
    <text evidence="16">The sequence shown here is derived from an EMBL/GenBank/DDBJ whole genome shotgun (WGS) entry which is preliminary data.</text>
</comment>
<evidence type="ECO:0000256" key="10">
    <source>
        <dbReference type="ARBA" id="ARBA00049436"/>
    </source>
</evidence>
<evidence type="ECO:0000256" key="13">
    <source>
        <dbReference type="RuleBase" id="RU004356"/>
    </source>
</evidence>
<dbReference type="RefSeq" id="WP_190447395.1">
    <property type="nucleotide sequence ID" value="NZ_JAMPLM010000006.1"/>
</dbReference>